<evidence type="ECO:0000313" key="1">
    <source>
        <dbReference type="EMBL" id="HDL60029.1"/>
    </source>
</evidence>
<sequence length="75" mass="8638">MFTISMMMHTRENVMAVNTILHKYADMVIGRLGLPNHEQDIYTITVVVNGEEEKVNNLIEDLKKIEGIKFNVLSF</sequence>
<comment type="caution">
    <text evidence="1">The sequence shown here is derived from an EMBL/GenBank/DDBJ whole genome shotgun (WGS) entry which is preliminary data.</text>
</comment>
<dbReference type="InterPro" id="IPR045865">
    <property type="entry name" value="ACT-like_dom_sf"/>
</dbReference>
<proteinExistence type="predicted"/>
<dbReference type="EMBL" id="DRDR01000047">
    <property type="protein sequence ID" value="HDL60029.1"/>
    <property type="molecule type" value="Genomic_DNA"/>
</dbReference>
<dbReference type="Pfam" id="PF21699">
    <property type="entry name" value="TM1266-like"/>
    <property type="match status" value="1"/>
</dbReference>
<protein>
    <submittedName>
        <fullName evidence="1">CopG family transcriptional regulator</fullName>
    </submittedName>
</protein>
<name>A0A7V0LU62_UNCW3</name>
<dbReference type="NCBIfam" id="TIGR03959">
    <property type="entry name" value="hyd_TM1266"/>
    <property type="match status" value="1"/>
</dbReference>
<dbReference type="SUPFAM" id="SSF55021">
    <property type="entry name" value="ACT-like"/>
    <property type="match status" value="1"/>
</dbReference>
<reference evidence="1" key="1">
    <citation type="journal article" date="2020" name="mSystems">
        <title>Genome- and Community-Level Interaction Insights into Carbon Utilization and Element Cycling Functions of Hydrothermarchaeota in Hydrothermal Sediment.</title>
        <authorList>
            <person name="Zhou Z."/>
            <person name="Liu Y."/>
            <person name="Xu W."/>
            <person name="Pan J."/>
            <person name="Luo Z.H."/>
            <person name="Li M."/>
        </authorList>
    </citation>
    <scope>NUCLEOTIDE SEQUENCE [LARGE SCALE GENOMIC DNA]</scope>
    <source>
        <strain evidence="1">HyVt-28</strain>
    </source>
</reference>
<dbReference type="AlphaFoldDB" id="A0A7V0LU62"/>
<gene>
    <name evidence="1" type="ORF">ENH14_01080</name>
</gene>
<dbReference type="Gene3D" id="3.30.70.1150">
    <property type="entry name" value="ACT-like. Chain A, domain 2"/>
    <property type="match status" value="1"/>
</dbReference>
<dbReference type="Proteomes" id="UP000886381">
    <property type="component" value="Unassembled WGS sequence"/>
</dbReference>
<accession>A0A7V0LU62</accession>
<dbReference type="InterPro" id="IPR023860">
    <property type="entry name" value="FeFe-hyd_TM1266"/>
</dbReference>
<dbReference type="InterPro" id="IPR027271">
    <property type="entry name" value="Acetolactate_synth/TF_NikR_C"/>
</dbReference>
<organism evidence="1">
    <name type="scientific">candidate division WOR-3 bacterium</name>
    <dbReference type="NCBI Taxonomy" id="2052148"/>
    <lineage>
        <taxon>Bacteria</taxon>
        <taxon>Bacteria division WOR-3</taxon>
    </lineage>
</organism>